<accession>A0A7X6IAD4</accession>
<dbReference type="PROSITE" id="PS50206">
    <property type="entry name" value="RHODANESE_3"/>
    <property type="match status" value="1"/>
</dbReference>
<dbReference type="GO" id="GO:1902600">
    <property type="term" value="P:proton transmembrane transport"/>
    <property type="evidence" value="ECO:0007669"/>
    <property type="project" value="InterPro"/>
</dbReference>
<evidence type="ECO:0000313" key="11">
    <source>
        <dbReference type="EMBL" id="NKE70586.1"/>
    </source>
</evidence>
<dbReference type="SMART" id="SM00450">
    <property type="entry name" value="RHOD"/>
    <property type="match status" value="1"/>
</dbReference>
<comment type="caution">
    <text evidence="11">The sequence shown here is derived from an EMBL/GenBank/DDBJ whole genome shotgun (WGS) entry which is preliminary data.</text>
</comment>
<evidence type="ECO:0000256" key="5">
    <source>
        <dbReference type="ARBA" id="ARBA00022692"/>
    </source>
</evidence>
<feature type="transmembrane region" description="Helical" evidence="9">
    <location>
        <begin position="63"/>
        <end position="81"/>
    </location>
</feature>
<feature type="transmembrane region" description="Helical" evidence="9">
    <location>
        <begin position="29"/>
        <end position="51"/>
    </location>
</feature>
<gene>
    <name evidence="11" type="ORF">MNODULE_07540</name>
</gene>
<feature type="transmembrane region" description="Helical" evidence="9">
    <location>
        <begin position="307"/>
        <end position="327"/>
    </location>
</feature>
<feature type="transmembrane region" description="Helical" evidence="9">
    <location>
        <begin position="87"/>
        <end position="108"/>
    </location>
</feature>
<dbReference type="PANTHER" id="PTHR32507:SF8">
    <property type="entry name" value="CNH1P"/>
    <property type="match status" value="1"/>
</dbReference>
<reference evidence="11 12" key="1">
    <citation type="journal article" date="2020" name="Nature">
        <title>Bacterial chemolithoautotrophy via manganese oxidation.</title>
        <authorList>
            <person name="Yu H."/>
            <person name="Leadbetter J.R."/>
        </authorList>
    </citation>
    <scope>NUCLEOTIDE SEQUENCE [LARGE SCALE GENOMIC DNA]</scope>
    <source>
        <strain evidence="11 12">Mn-1</strain>
    </source>
</reference>
<feature type="transmembrane region" description="Helical" evidence="9">
    <location>
        <begin position="147"/>
        <end position="166"/>
    </location>
</feature>
<feature type="transmembrane region" description="Helical" evidence="9">
    <location>
        <begin position="187"/>
        <end position="206"/>
    </location>
</feature>
<keyword evidence="6 9" id="KW-1133">Transmembrane helix</keyword>
<proteinExistence type="predicted"/>
<feature type="transmembrane region" description="Helical" evidence="9">
    <location>
        <begin position="218"/>
        <end position="242"/>
    </location>
</feature>
<protein>
    <recommendedName>
        <fullName evidence="10">Rhodanese domain-containing protein</fullName>
    </recommendedName>
</protein>
<dbReference type="Gene3D" id="3.40.250.10">
    <property type="entry name" value="Rhodanese-like domain"/>
    <property type="match status" value="1"/>
</dbReference>
<dbReference type="PANTHER" id="PTHR32507">
    <property type="entry name" value="NA(+)/H(+) ANTIPORTER 1"/>
    <property type="match status" value="1"/>
</dbReference>
<evidence type="ECO:0000256" key="3">
    <source>
        <dbReference type="ARBA" id="ARBA00022449"/>
    </source>
</evidence>
<dbReference type="InterPro" id="IPR006153">
    <property type="entry name" value="Cation/H_exchanger_TM"/>
</dbReference>
<feature type="transmembrane region" description="Helical" evidence="9">
    <location>
        <begin position="394"/>
        <end position="416"/>
    </location>
</feature>
<dbReference type="InterPro" id="IPR001763">
    <property type="entry name" value="Rhodanese-like_dom"/>
</dbReference>
<dbReference type="SUPFAM" id="SSF52821">
    <property type="entry name" value="Rhodanese/Cell cycle control phosphatase"/>
    <property type="match status" value="1"/>
</dbReference>
<evidence type="ECO:0000256" key="1">
    <source>
        <dbReference type="ARBA" id="ARBA00004651"/>
    </source>
</evidence>
<name>A0A7X6IAD4_9BACT</name>
<dbReference type="InterPro" id="IPR036873">
    <property type="entry name" value="Rhodanese-like_dom_sf"/>
</dbReference>
<organism evidence="11 12">
    <name type="scientific">Candidatus Manganitrophus noduliformans</name>
    <dbReference type="NCBI Taxonomy" id="2606439"/>
    <lineage>
        <taxon>Bacteria</taxon>
        <taxon>Pseudomonadati</taxon>
        <taxon>Nitrospirota</taxon>
        <taxon>Nitrospiria</taxon>
        <taxon>Candidatus Troglogloeales</taxon>
        <taxon>Candidatus Manganitrophaceae</taxon>
        <taxon>Candidatus Manganitrophus</taxon>
    </lineage>
</organism>
<dbReference type="GO" id="GO:0005886">
    <property type="term" value="C:plasma membrane"/>
    <property type="evidence" value="ECO:0007669"/>
    <property type="project" value="UniProtKB-SubCell"/>
</dbReference>
<evidence type="ECO:0000256" key="9">
    <source>
        <dbReference type="SAM" id="Phobius"/>
    </source>
</evidence>
<sequence>MIGGKECYTGPLSSGGWFDQTGERCVDGFSHATLTAMLALVGTVIIIAALLSGLIERSGLPQVAAFLGLGAVLGPGGLNLFDVRLGSPLLQIVATLSLVLVLFTDAVSLNLKEVRRHLNLVLLVLGPGTLLSAFLVAYAAWRLLDLPFAAAAILGAALASTDPVLLRGVLKGEFLPAPVRQALRLESGLNDAVLLPVVLIGMVFLGDRSLGASDWASFGLSLFLLGPVAGMAVGFLAVSALVMMRNRFGVRRDYESIYSLGVVFAAYAGAEAVHGSGFLAAFAAGMTIAALDVELCDCFLEYGETTAEMTLLFTFILFGTSLIWSGFTVLDGRILVFAALTILIRPVAFLSSLAGFRLAWKDRLTIAWFGPRGLSSLLLVLLPVFAGLPGSDRLFSITCAVVLLSIVLHGGSLMWLGKGARPSRAPQAAIEPMAPAPPPSAGLEEQPGRDLISIEEMRQIQEAGGPVVILDARTERSYQGNNENAAGTIRFLPEQAVGPQAKALGLPREALLIPFCACPNDQTSIRVAQELRQAGWPRARALEGGWEAWKKSGLPTVERK</sequence>
<dbReference type="Proteomes" id="UP000534783">
    <property type="component" value="Unassembled WGS sequence"/>
</dbReference>
<keyword evidence="4" id="KW-1003">Cell membrane</keyword>
<dbReference type="Pfam" id="PF00999">
    <property type="entry name" value="Na_H_Exchanger"/>
    <property type="match status" value="1"/>
</dbReference>
<evidence type="ECO:0000256" key="6">
    <source>
        <dbReference type="ARBA" id="ARBA00022989"/>
    </source>
</evidence>
<keyword evidence="12" id="KW-1185">Reference proteome</keyword>
<comment type="subcellular location">
    <subcellularLocation>
        <location evidence="1">Cell membrane</location>
        <topology evidence="1">Multi-pass membrane protein</topology>
    </subcellularLocation>
</comment>
<evidence type="ECO:0000259" key="10">
    <source>
        <dbReference type="PROSITE" id="PS50206"/>
    </source>
</evidence>
<feature type="domain" description="Rhodanese" evidence="10">
    <location>
        <begin position="463"/>
        <end position="558"/>
    </location>
</feature>
<dbReference type="EMBL" id="VTOW01000001">
    <property type="protein sequence ID" value="NKE70586.1"/>
    <property type="molecule type" value="Genomic_DNA"/>
</dbReference>
<keyword evidence="7" id="KW-0406">Ion transport</keyword>
<evidence type="ECO:0000256" key="8">
    <source>
        <dbReference type="ARBA" id="ARBA00023136"/>
    </source>
</evidence>
<keyword evidence="5 9" id="KW-0812">Transmembrane</keyword>
<evidence type="ECO:0000313" key="12">
    <source>
        <dbReference type="Proteomes" id="UP000534783"/>
    </source>
</evidence>
<keyword evidence="8 9" id="KW-0472">Membrane</keyword>
<evidence type="ECO:0000256" key="4">
    <source>
        <dbReference type="ARBA" id="ARBA00022475"/>
    </source>
</evidence>
<feature type="transmembrane region" description="Helical" evidence="9">
    <location>
        <begin position="333"/>
        <end position="354"/>
    </location>
</feature>
<dbReference type="Gene3D" id="1.20.1530.20">
    <property type="match status" value="1"/>
</dbReference>
<keyword evidence="2" id="KW-0813">Transport</keyword>
<evidence type="ECO:0000256" key="7">
    <source>
        <dbReference type="ARBA" id="ARBA00023065"/>
    </source>
</evidence>
<evidence type="ECO:0000256" key="2">
    <source>
        <dbReference type="ARBA" id="ARBA00022448"/>
    </source>
</evidence>
<dbReference type="AlphaFoldDB" id="A0A7X6IAD4"/>
<feature type="transmembrane region" description="Helical" evidence="9">
    <location>
        <begin position="366"/>
        <end position="388"/>
    </location>
</feature>
<dbReference type="InterPro" id="IPR038770">
    <property type="entry name" value="Na+/solute_symporter_sf"/>
</dbReference>
<keyword evidence="3" id="KW-0050">Antiport</keyword>
<dbReference type="GO" id="GO:0015297">
    <property type="term" value="F:antiporter activity"/>
    <property type="evidence" value="ECO:0007669"/>
    <property type="project" value="UniProtKB-KW"/>
</dbReference>
<feature type="transmembrane region" description="Helical" evidence="9">
    <location>
        <begin position="120"/>
        <end position="141"/>
    </location>
</feature>